<keyword evidence="2" id="KW-1185">Reference proteome</keyword>
<dbReference type="AlphaFoldDB" id="A0A565CDW0"/>
<evidence type="ECO:0000313" key="2">
    <source>
        <dbReference type="Proteomes" id="UP000489600"/>
    </source>
</evidence>
<protein>
    <submittedName>
        <fullName evidence="1">Uncharacterized protein</fullName>
    </submittedName>
</protein>
<dbReference type="Proteomes" id="UP000489600">
    <property type="component" value="Unassembled WGS sequence"/>
</dbReference>
<name>A0A565CDW0_9BRAS</name>
<organism evidence="1 2">
    <name type="scientific">Arabis nemorensis</name>
    <dbReference type="NCBI Taxonomy" id="586526"/>
    <lineage>
        <taxon>Eukaryota</taxon>
        <taxon>Viridiplantae</taxon>
        <taxon>Streptophyta</taxon>
        <taxon>Embryophyta</taxon>
        <taxon>Tracheophyta</taxon>
        <taxon>Spermatophyta</taxon>
        <taxon>Magnoliopsida</taxon>
        <taxon>eudicotyledons</taxon>
        <taxon>Gunneridae</taxon>
        <taxon>Pentapetalae</taxon>
        <taxon>rosids</taxon>
        <taxon>malvids</taxon>
        <taxon>Brassicales</taxon>
        <taxon>Brassicaceae</taxon>
        <taxon>Arabideae</taxon>
        <taxon>Arabis</taxon>
    </lineage>
</organism>
<reference evidence="1" key="1">
    <citation type="submission" date="2019-07" db="EMBL/GenBank/DDBJ databases">
        <authorList>
            <person name="Dittberner H."/>
        </authorList>
    </citation>
    <scope>NUCLEOTIDE SEQUENCE [LARGE SCALE GENOMIC DNA]</scope>
</reference>
<gene>
    <name evidence="1" type="ORF">ANE_LOCUS22230</name>
</gene>
<sequence length="70" mass="8244">MEVRPTGKNMLWKFCRRAEYNGGSGKFGREWIFPRLVLNSGVRDSRVYVYYVKCKVRGRTKENGLSPVLW</sequence>
<comment type="caution">
    <text evidence="1">The sequence shown here is derived from an EMBL/GenBank/DDBJ whole genome shotgun (WGS) entry which is preliminary data.</text>
</comment>
<evidence type="ECO:0000313" key="1">
    <source>
        <dbReference type="EMBL" id="VVB11786.1"/>
    </source>
</evidence>
<proteinExistence type="predicted"/>
<dbReference type="EMBL" id="CABITT030000007">
    <property type="protein sequence ID" value="VVB11786.1"/>
    <property type="molecule type" value="Genomic_DNA"/>
</dbReference>
<accession>A0A565CDW0</accession>